<gene>
    <name evidence="1" type="ORF">V1525DRAFT_459456</name>
</gene>
<keyword evidence="2" id="KW-1185">Reference proteome</keyword>
<comment type="caution">
    <text evidence="1">The sequence shown here is derived from an EMBL/GenBank/DDBJ whole genome shotgun (WGS) entry which is preliminary data.</text>
</comment>
<dbReference type="Proteomes" id="UP001433508">
    <property type="component" value="Unassembled WGS sequence"/>
</dbReference>
<dbReference type="EMBL" id="MU971481">
    <property type="protein sequence ID" value="KAK9234397.1"/>
    <property type="molecule type" value="Genomic_DNA"/>
</dbReference>
<proteinExistence type="predicted"/>
<protein>
    <submittedName>
        <fullName evidence="1">Uncharacterized protein</fullName>
    </submittedName>
</protein>
<reference evidence="2" key="1">
    <citation type="journal article" date="2024" name="Front. Bioeng. Biotechnol.">
        <title>Genome-scale model development and genomic sequencing of the oleaginous clade Lipomyces.</title>
        <authorList>
            <person name="Czajka J.J."/>
            <person name="Han Y."/>
            <person name="Kim J."/>
            <person name="Mondo S.J."/>
            <person name="Hofstad B.A."/>
            <person name="Robles A."/>
            <person name="Haridas S."/>
            <person name="Riley R."/>
            <person name="LaButti K."/>
            <person name="Pangilinan J."/>
            <person name="Andreopoulos W."/>
            <person name="Lipzen A."/>
            <person name="Yan J."/>
            <person name="Wang M."/>
            <person name="Ng V."/>
            <person name="Grigoriev I.V."/>
            <person name="Spatafora J.W."/>
            <person name="Magnuson J.K."/>
            <person name="Baker S.E."/>
            <person name="Pomraning K.R."/>
        </authorList>
    </citation>
    <scope>NUCLEOTIDE SEQUENCE [LARGE SCALE GENOMIC DNA]</scope>
    <source>
        <strain evidence="2">CBS 7786</strain>
    </source>
</reference>
<name>A0ACC3SUG5_LIPKO</name>
<evidence type="ECO:0000313" key="1">
    <source>
        <dbReference type="EMBL" id="KAK9234397.1"/>
    </source>
</evidence>
<organism evidence="1 2">
    <name type="scientific">Lipomyces kononenkoae</name>
    <name type="common">Yeast</name>
    <dbReference type="NCBI Taxonomy" id="34357"/>
    <lineage>
        <taxon>Eukaryota</taxon>
        <taxon>Fungi</taxon>
        <taxon>Dikarya</taxon>
        <taxon>Ascomycota</taxon>
        <taxon>Saccharomycotina</taxon>
        <taxon>Lipomycetes</taxon>
        <taxon>Lipomycetales</taxon>
        <taxon>Lipomycetaceae</taxon>
        <taxon>Lipomyces</taxon>
    </lineage>
</organism>
<sequence>MRVFFFLVLIGVCATAVAAWSEKDHEIFRLKEELEKHEGKGTTFYSFLGLEHGQGYTPDQITKAYRKRSRQLHPDKNPSKEATDRFARLGLIANILRGPEKERYDFFLQKGFPRWKGTGYYYARFRPGLATVLVFLYLIGSCAHYLVLDITAKKARSQMQRYISECKAQAWPNGFPPADSSKRKVMYENGKVFMVYPDGTVWIVDSVTNEEYLLDVAELDQATWRKTMLFRLPIWLWSISLGRYIRLPEEEHKSEKKSTRPTATNKTEKPAALSDQDDSTKKVLGGKVVREASNVAGGRRRRRK</sequence>
<evidence type="ECO:0000313" key="2">
    <source>
        <dbReference type="Proteomes" id="UP001433508"/>
    </source>
</evidence>
<accession>A0ACC3SUG5</accession>